<reference evidence="4" key="3">
    <citation type="submission" date="2025-09" db="UniProtKB">
        <authorList>
            <consortium name="Ensembl"/>
        </authorList>
    </citation>
    <scope>IDENTIFICATION</scope>
</reference>
<keyword evidence="5" id="KW-1185">Reference proteome</keyword>
<evidence type="ECO:0000256" key="1">
    <source>
        <dbReference type="ARBA" id="ARBA00020229"/>
    </source>
</evidence>
<feature type="domain" description="Proliferating cell nuclear antigen PCNA N-terminal" evidence="3">
    <location>
        <begin position="1"/>
        <end position="43"/>
    </location>
</feature>
<evidence type="ECO:0000259" key="3">
    <source>
        <dbReference type="Pfam" id="PF00705"/>
    </source>
</evidence>
<accession>A0AAY5KL39</accession>
<dbReference type="InterPro" id="IPR046938">
    <property type="entry name" value="DNA_clamp_sf"/>
</dbReference>
<dbReference type="Proteomes" id="UP000265140">
    <property type="component" value="Chromosome 14"/>
</dbReference>
<dbReference type="GO" id="GO:0006298">
    <property type="term" value="P:mismatch repair"/>
    <property type="evidence" value="ECO:0007669"/>
    <property type="project" value="TreeGrafter"/>
</dbReference>
<dbReference type="InterPro" id="IPR000730">
    <property type="entry name" value="Pr_cel_nuc_antig"/>
</dbReference>
<dbReference type="GO" id="GO:0043626">
    <property type="term" value="C:PCNA complex"/>
    <property type="evidence" value="ECO:0007669"/>
    <property type="project" value="TreeGrafter"/>
</dbReference>
<dbReference type="Gene3D" id="3.10.150.10">
    <property type="entry name" value="DNA Polymerase III, subunit A, domain 2"/>
    <property type="match status" value="1"/>
</dbReference>
<dbReference type="GO" id="GO:0006272">
    <property type="term" value="P:leading strand elongation"/>
    <property type="evidence" value="ECO:0007669"/>
    <property type="project" value="TreeGrafter"/>
</dbReference>
<keyword evidence="2" id="KW-0238">DNA-binding</keyword>
<dbReference type="GO" id="GO:0003677">
    <property type="term" value="F:DNA binding"/>
    <property type="evidence" value="ECO:0007669"/>
    <property type="project" value="UniProtKB-KW"/>
</dbReference>
<reference evidence="4" key="2">
    <citation type="submission" date="2025-08" db="UniProtKB">
        <authorList>
            <consortium name="Ensembl"/>
        </authorList>
    </citation>
    <scope>IDENTIFICATION</scope>
</reference>
<sequence>MFEAQLTQGLKKVLEALKDLITEAFREERSSGISLQSMDSSHFPHAPQLTKQGIPLVSCVVKMLSGEFRRIYRDLSLMGDFSVLSWVLATSNSFTQFEFSSLFSLTRFVSLFPAGTACNFVSRVTPLSKTCQQMSL</sequence>
<dbReference type="AlphaFoldDB" id="A0AAY5KL39"/>
<proteinExistence type="predicted"/>
<reference evidence="4 5" key="1">
    <citation type="submission" date="2020-02" db="EMBL/GenBank/DDBJ databases">
        <title>Esox lucius (northern pike) genome, fEsoLuc1, primary haplotype.</title>
        <authorList>
            <person name="Myers G."/>
            <person name="Karagic N."/>
            <person name="Meyer A."/>
            <person name="Pippel M."/>
            <person name="Reichard M."/>
            <person name="Winkler S."/>
            <person name="Tracey A."/>
            <person name="Sims Y."/>
            <person name="Howe K."/>
            <person name="Rhie A."/>
            <person name="Formenti G."/>
            <person name="Durbin R."/>
            <person name="Fedrigo O."/>
            <person name="Jarvis E.D."/>
        </authorList>
    </citation>
    <scope>NUCLEOTIDE SEQUENCE [LARGE SCALE GENOMIC DNA]</scope>
</reference>
<name>A0AAY5KL39_ESOLU</name>
<dbReference type="GO" id="GO:0030337">
    <property type="term" value="F:DNA polymerase processivity factor activity"/>
    <property type="evidence" value="ECO:0007669"/>
    <property type="project" value="InterPro"/>
</dbReference>
<protein>
    <recommendedName>
        <fullName evidence="1">Proliferating cell nuclear antigen</fullName>
    </recommendedName>
</protein>
<dbReference type="PANTHER" id="PTHR11352">
    <property type="entry name" value="PROLIFERATING CELL NUCLEAR ANTIGEN"/>
    <property type="match status" value="1"/>
</dbReference>
<evidence type="ECO:0000256" key="2">
    <source>
        <dbReference type="ARBA" id="ARBA00023125"/>
    </source>
</evidence>
<dbReference type="GO" id="GO:0006275">
    <property type="term" value="P:regulation of DNA replication"/>
    <property type="evidence" value="ECO:0007669"/>
    <property type="project" value="InterPro"/>
</dbReference>
<dbReference type="PANTHER" id="PTHR11352:SF0">
    <property type="entry name" value="PROLIFERATING CELL NUCLEAR ANTIGEN"/>
    <property type="match status" value="1"/>
</dbReference>
<dbReference type="PRINTS" id="PR00339">
    <property type="entry name" value="PCNACYCLIN"/>
</dbReference>
<evidence type="ECO:0000313" key="5">
    <source>
        <dbReference type="Proteomes" id="UP000265140"/>
    </source>
</evidence>
<dbReference type="GO" id="GO:0019985">
    <property type="term" value="P:translesion synthesis"/>
    <property type="evidence" value="ECO:0007669"/>
    <property type="project" value="TreeGrafter"/>
</dbReference>
<evidence type="ECO:0000313" key="4">
    <source>
        <dbReference type="Ensembl" id="ENSELUP00000089624.1"/>
    </source>
</evidence>
<dbReference type="Ensembl" id="ENSELUT00000110874.1">
    <property type="protein sequence ID" value="ENSELUP00000089624.1"/>
    <property type="gene ID" value="ENSELUG00000037435.1"/>
</dbReference>
<dbReference type="SUPFAM" id="SSF55979">
    <property type="entry name" value="DNA clamp"/>
    <property type="match status" value="1"/>
</dbReference>
<organism evidence="4 5">
    <name type="scientific">Esox lucius</name>
    <name type="common">Northern pike</name>
    <dbReference type="NCBI Taxonomy" id="8010"/>
    <lineage>
        <taxon>Eukaryota</taxon>
        <taxon>Metazoa</taxon>
        <taxon>Chordata</taxon>
        <taxon>Craniata</taxon>
        <taxon>Vertebrata</taxon>
        <taxon>Euteleostomi</taxon>
        <taxon>Actinopterygii</taxon>
        <taxon>Neopterygii</taxon>
        <taxon>Teleostei</taxon>
        <taxon>Protacanthopterygii</taxon>
        <taxon>Esociformes</taxon>
        <taxon>Esocidae</taxon>
        <taxon>Esox</taxon>
    </lineage>
</organism>
<dbReference type="InterPro" id="IPR022648">
    <property type="entry name" value="Pr_cel_nuc_antig_N"/>
</dbReference>
<dbReference type="Pfam" id="PF00705">
    <property type="entry name" value="PCNA_N"/>
    <property type="match status" value="1"/>
</dbReference>